<dbReference type="AlphaFoldDB" id="A0A1A9W259"/>
<dbReference type="STRING" id="37001.A0A1A9W259"/>
<dbReference type="SUPFAM" id="SSF49764">
    <property type="entry name" value="HSP20-like chaperones"/>
    <property type="match status" value="1"/>
</dbReference>
<dbReference type="GO" id="GO:0005634">
    <property type="term" value="C:nucleus"/>
    <property type="evidence" value="ECO:0007669"/>
    <property type="project" value="UniProtKB-SubCell"/>
</dbReference>
<evidence type="ECO:0000256" key="5">
    <source>
        <dbReference type="ARBA" id="ARBA00023242"/>
    </source>
</evidence>
<dbReference type="CDD" id="cd06467">
    <property type="entry name" value="p23_NUDC_like"/>
    <property type="match status" value="1"/>
</dbReference>
<feature type="domain" description="CS" evidence="6">
    <location>
        <begin position="293"/>
        <end position="380"/>
    </location>
</feature>
<evidence type="ECO:0000259" key="6">
    <source>
        <dbReference type="PROSITE" id="PS51203"/>
    </source>
</evidence>
<dbReference type="InterPro" id="IPR008978">
    <property type="entry name" value="HSP20-like_chaperone"/>
</dbReference>
<protein>
    <recommendedName>
        <fullName evidence="3">NudC domain-containing protein 1</fullName>
    </recommendedName>
</protein>
<keyword evidence="5" id="KW-0539">Nucleus</keyword>
<evidence type="ECO:0000256" key="2">
    <source>
        <dbReference type="ARBA" id="ARBA00004496"/>
    </source>
</evidence>
<evidence type="ECO:0000313" key="7">
    <source>
        <dbReference type="EnsemblMetazoa" id="GBRI003651-PA"/>
    </source>
</evidence>
<dbReference type="Gene3D" id="2.60.40.790">
    <property type="match status" value="1"/>
</dbReference>
<dbReference type="Proteomes" id="UP000091820">
    <property type="component" value="Unassembled WGS sequence"/>
</dbReference>
<organism evidence="7 8">
    <name type="scientific">Glossina brevipalpis</name>
    <dbReference type="NCBI Taxonomy" id="37001"/>
    <lineage>
        <taxon>Eukaryota</taxon>
        <taxon>Metazoa</taxon>
        <taxon>Ecdysozoa</taxon>
        <taxon>Arthropoda</taxon>
        <taxon>Hexapoda</taxon>
        <taxon>Insecta</taxon>
        <taxon>Pterygota</taxon>
        <taxon>Neoptera</taxon>
        <taxon>Endopterygota</taxon>
        <taxon>Diptera</taxon>
        <taxon>Brachycera</taxon>
        <taxon>Muscomorpha</taxon>
        <taxon>Hippoboscoidea</taxon>
        <taxon>Glossinidae</taxon>
        <taxon>Glossina</taxon>
    </lineage>
</organism>
<name>A0A1A9W259_9MUSC</name>
<evidence type="ECO:0000313" key="8">
    <source>
        <dbReference type="Proteomes" id="UP000091820"/>
    </source>
</evidence>
<sequence length="589" mass="67673">MPKIVELRQDRSLICNNFHGYKLSLDAIPVLRQELTVTPSKAEPNEEQYSFLHAELFSMQNLLQVDPWSRKQSYFVNNLSEIVRASYDGNNGRPEDVKIVFRGAVTKHALHEAGHRQKGDYNYTLRFISEKYCVVCDGIQSLMLFDTGDRLKAMEWKLIAECYIKGDFKSNEDRNFTICDCRLDIIQERKQISLALGHVQHVDLPSSHEVYGCTYYMYVHWAKWEQVEQEWAFKILDTLESKGSFYYCSFEPRAEFLIVCGNREIVWRSQKVTHVDQNCSDEKTQLHGDTCNGDMKDFTWSQTDDDVTVKFNINPNKDKTDYNVKYTTKTITVKCNDEILLDQELYEKIDQDLSIWTIENNFLQISLIKQTIGIGWPYLLTGEKGPKEDINGSVNNSVPMEQRPIANLEAPLEECDFPLSSVEDEIIISRFHLSTHSTTHNILLGSTPPLFTTSLRPGYPLALVTRQDVDACLWLLQYHPSKPDEWSLRHEGNLHAFGYIQASKQQKKFIDCSPDLSYVLICESHRHVFLYKSKHDNANGLRNRNGPQVTIGKQHLITLEDDGEVLGLSTADGVATILTTKGLLYLQIS</sequence>
<proteinExistence type="predicted"/>
<reference evidence="7" key="2">
    <citation type="submission" date="2020-05" db="UniProtKB">
        <authorList>
            <consortium name="EnsemblMetazoa"/>
        </authorList>
    </citation>
    <scope>IDENTIFICATION</scope>
    <source>
        <strain evidence="7">IAEA</strain>
    </source>
</reference>
<evidence type="ECO:0000256" key="4">
    <source>
        <dbReference type="ARBA" id="ARBA00022490"/>
    </source>
</evidence>
<evidence type="ECO:0000256" key="3">
    <source>
        <dbReference type="ARBA" id="ARBA00018915"/>
    </source>
</evidence>
<comment type="subcellular location">
    <subcellularLocation>
        <location evidence="2">Cytoplasm</location>
    </subcellularLocation>
    <subcellularLocation>
        <location evidence="1">Nucleus</location>
    </subcellularLocation>
</comment>
<keyword evidence="8" id="KW-1185">Reference proteome</keyword>
<dbReference type="Pfam" id="PF04969">
    <property type="entry name" value="CS"/>
    <property type="match status" value="1"/>
</dbReference>
<dbReference type="PANTHER" id="PTHR21664:SF1">
    <property type="entry name" value="NUDC DOMAIN-CONTAINING PROTEIN 1"/>
    <property type="match status" value="1"/>
</dbReference>
<dbReference type="EnsemblMetazoa" id="GBRI003651-RA">
    <property type="protein sequence ID" value="GBRI003651-PA"/>
    <property type="gene ID" value="GBRI003651"/>
</dbReference>
<dbReference type="VEuPathDB" id="VectorBase:GBRI003651"/>
<accession>A0A1A9W259</accession>
<dbReference type="GO" id="GO:0005737">
    <property type="term" value="C:cytoplasm"/>
    <property type="evidence" value="ECO:0007669"/>
    <property type="project" value="UniProtKB-SubCell"/>
</dbReference>
<evidence type="ECO:0000256" key="1">
    <source>
        <dbReference type="ARBA" id="ARBA00004123"/>
    </source>
</evidence>
<dbReference type="InterPro" id="IPR037895">
    <property type="entry name" value="NUDCD1"/>
</dbReference>
<dbReference type="PANTHER" id="PTHR21664">
    <property type="entry name" value="CHRONIC MYELOGENOUS LEUKEMIA TUMOR ANTIGEN 66"/>
    <property type="match status" value="1"/>
</dbReference>
<reference evidence="8" key="1">
    <citation type="submission" date="2014-03" db="EMBL/GenBank/DDBJ databases">
        <authorList>
            <person name="Aksoy S."/>
            <person name="Warren W."/>
            <person name="Wilson R.K."/>
        </authorList>
    </citation>
    <scope>NUCLEOTIDE SEQUENCE [LARGE SCALE GENOMIC DNA]</scope>
    <source>
        <strain evidence="8">IAEA</strain>
    </source>
</reference>
<dbReference type="InterPro" id="IPR007052">
    <property type="entry name" value="CS_dom"/>
</dbReference>
<keyword evidence="4" id="KW-0963">Cytoplasm</keyword>
<dbReference type="PROSITE" id="PS51203">
    <property type="entry name" value="CS"/>
    <property type="match status" value="1"/>
</dbReference>